<keyword evidence="3" id="KW-0055">Arginine biosynthesis</keyword>
<organism evidence="11">
    <name type="scientific">freshwater metagenome</name>
    <dbReference type="NCBI Taxonomy" id="449393"/>
    <lineage>
        <taxon>unclassified sequences</taxon>
        <taxon>metagenomes</taxon>
        <taxon>ecological metagenomes</taxon>
    </lineage>
</organism>
<dbReference type="Gene3D" id="3.40.1160.10">
    <property type="entry name" value="Acetylglutamate kinase-like"/>
    <property type="match status" value="1"/>
</dbReference>
<dbReference type="GO" id="GO:0006526">
    <property type="term" value="P:L-arginine biosynthetic process"/>
    <property type="evidence" value="ECO:0007669"/>
    <property type="project" value="UniProtKB-KW"/>
</dbReference>
<proteinExistence type="inferred from homology"/>
<dbReference type="GO" id="GO:0005524">
    <property type="term" value="F:ATP binding"/>
    <property type="evidence" value="ECO:0007669"/>
    <property type="project" value="UniProtKB-KW"/>
</dbReference>
<evidence type="ECO:0000256" key="2">
    <source>
        <dbReference type="ARBA" id="ARBA00013065"/>
    </source>
</evidence>
<dbReference type="InterPro" id="IPR037528">
    <property type="entry name" value="ArgB"/>
</dbReference>
<evidence type="ECO:0000256" key="4">
    <source>
        <dbReference type="ARBA" id="ARBA00022605"/>
    </source>
</evidence>
<dbReference type="NCBIfam" id="TIGR00761">
    <property type="entry name" value="argB"/>
    <property type="match status" value="1"/>
</dbReference>
<dbReference type="InterPro" id="IPR036393">
    <property type="entry name" value="AceGlu_kinase-like_sf"/>
</dbReference>
<evidence type="ECO:0000313" key="11">
    <source>
        <dbReference type="EMBL" id="CAB5038266.1"/>
    </source>
</evidence>
<evidence type="ECO:0000256" key="8">
    <source>
        <dbReference type="ARBA" id="ARBA00022840"/>
    </source>
</evidence>
<feature type="region of interest" description="Disordered" evidence="9">
    <location>
        <begin position="293"/>
        <end position="312"/>
    </location>
</feature>
<evidence type="ECO:0000256" key="3">
    <source>
        <dbReference type="ARBA" id="ARBA00022571"/>
    </source>
</evidence>
<dbReference type="InterPro" id="IPR004662">
    <property type="entry name" value="AcgluKinase_fam"/>
</dbReference>
<dbReference type="PANTHER" id="PTHR23342">
    <property type="entry name" value="N-ACETYLGLUTAMATE SYNTHASE"/>
    <property type="match status" value="1"/>
</dbReference>
<evidence type="ECO:0000256" key="5">
    <source>
        <dbReference type="ARBA" id="ARBA00022679"/>
    </source>
</evidence>
<dbReference type="EC" id="2.7.2.8" evidence="2"/>
<keyword evidence="5" id="KW-0808">Transferase</keyword>
<evidence type="ECO:0000256" key="1">
    <source>
        <dbReference type="ARBA" id="ARBA00004828"/>
    </source>
</evidence>
<dbReference type="CDD" id="cd04250">
    <property type="entry name" value="AAK_NAGK-C"/>
    <property type="match status" value="1"/>
</dbReference>
<dbReference type="HAMAP" id="MF_00082">
    <property type="entry name" value="ArgB"/>
    <property type="match status" value="1"/>
</dbReference>
<name>A0A6J7SB47_9ZZZZ</name>
<dbReference type="InterPro" id="IPR001057">
    <property type="entry name" value="Glu/AcGlu_kinase"/>
</dbReference>
<sequence length="312" mass="33228">MSEQSSSVDPRRDPEIAVDVLLQALPYIEAFRGAVVVVKFGGNAMSSPELFDDFAKDVVMMHRVGMKPVVVHGGGPQIGEWLKRMGKESTFIDGRRVTDAETLEVVQMVLMGKVNADIVTALNTFGPVALGLSGTDARLLTAKAHDPALGFVGAVTKVNPELITRTLSMDLIPVIATVGVDESGQTYNINADDAATEIAQCLSAEKLIFLTDVPGLLEDVNNLDSLIPRVTTDQVREFISSGVISGGMIPKMAGCIRAIENGVGSVHLIDGRLPHVLLLELLTRAGVGTMVEASEPQQAQSQEAQLSESDPE</sequence>
<dbReference type="PIRSF" id="PIRSF000728">
    <property type="entry name" value="NAGK"/>
    <property type="match status" value="1"/>
</dbReference>
<protein>
    <recommendedName>
        <fullName evidence="2">acetylglutamate kinase</fullName>
        <ecNumber evidence="2">2.7.2.8</ecNumber>
    </recommendedName>
</protein>
<accession>A0A6J7SB47</accession>
<dbReference type="EMBL" id="CAFBPW010000207">
    <property type="protein sequence ID" value="CAB5038266.1"/>
    <property type="molecule type" value="Genomic_DNA"/>
</dbReference>
<evidence type="ECO:0000256" key="6">
    <source>
        <dbReference type="ARBA" id="ARBA00022741"/>
    </source>
</evidence>
<dbReference type="InterPro" id="IPR001048">
    <property type="entry name" value="Asp/Glu/Uridylate_kinase"/>
</dbReference>
<evidence type="ECO:0000256" key="7">
    <source>
        <dbReference type="ARBA" id="ARBA00022777"/>
    </source>
</evidence>
<dbReference type="FunFam" id="3.40.1160.10:FF:000004">
    <property type="entry name" value="Acetylglutamate kinase"/>
    <property type="match status" value="1"/>
</dbReference>
<gene>
    <name evidence="11" type="ORF">UFOPK4173_01513</name>
</gene>
<dbReference type="AlphaFoldDB" id="A0A6J7SB47"/>
<dbReference type="PANTHER" id="PTHR23342:SF0">
    <property type="entry name" value="N-ACETYLGLUTAMATE SYNTHASE, MITOCHONDRIAL"/>
    <property type="match status" value="1"/>
</dbReference>
<dbReference type="InterPro" id="IPR041727">
    <property type="entry name" value="NAGK-C"/>
</dbReference>
<feature type="domain" description="Aspartate/glutamate/uridylate kinase" evidence="10">
    <location>
        <begin position="35"/>
        <end position="270"/>
    </location>
</feature>
<reference evidence="11" key="1">
    <citation type="submission" date="2020-05" db="EMBL/GenBank/DDBJ databases">
        <authorList>
            <person name="Chiriac C."/>
            <person name="Salcher M."/>
            <person name="Ghai R."/>
            <person name="Kavagutti S V."/>
        </authorList>
    </citation>
    <scope>NUCLEOTIDE SEQUENCE</scope>
</reference>
<dbReference type="PRINTS" id="PR00474">
    <property type="entry name" value="GLU5KINASE"/>
</dbReference>
<comment type="pathway">
    <text evidence="1">Amino-acid biosynthesis; L-arginine biosynthesis; N(2)-acetyl-L-ornithine from L-glutamate: step 2/4.</text>
</comment>
<dbReference type="Pfam" id="PF00696">
    <property type="entry name" value="AA_kinase"/>
    <property type="match status" value="1"/>
</dbReference>
<dbReference type="GO" id="GO:0003991">
    <property type="term" value="F:acetylglutamate kinase activity"/>
    <property type="evidence" value="ECO:0007669"/>
    <property type="project" value="UniProtKB-EC"/>
</dbReference>
<dbReference type="GO" id="GO:0005737">
    <property type="term" value="C:cytoplasm"/>
    <property type="evidence" value="ECO:0007669"/>
    <property type="project" value="InterPro"/>
</dbReference>
<keyword evidence="6" id="KW-0547">Nucleotide-binding</keyword>
<evidence type="ECO:0000256" key="9">
    <source>
        <dbReference type="SAM" id="MobiDB-lite"/>
    </source>
</evidence>
<keyword evidence="8" id="KW-0067">ATP-binding</keyword>
<keyword evidence="4" id="KW-0028">Amino-acid biosynthesis</keyword>
<dbReference type="SUPFAM" id="SSF53633">
    <property type="entry name" value="Carbamate kinase-like"/>
    <property type="match status" value="1"/>
</dbReference>
<evidence type="ECO:0000259" key="10">
    <source>
        <dbReference type="Pfam" id="PF00696"/>
    </source>
</evidence>
<keyword evidence="7" id="KW-0418">Kinase</keyword>